<evidence type="ECO:0000313" key="5">
    <source>
        <dbReference type="Proteomes" id="UP000503264"/>
    </source>
</evidence>
<keyword evidence="1 2" id="KW-0238">DNA-binding</keyword>
<dbReference type="EMBL" id="CP012542">
    <property type="protein sequence ID" value="QCD43959.1"/>
    <property type="molecule type" value="Genomic_DNA"/>
</dbReference>
<accession>A0A6G5QEE3</accession>
<protein>
    <submittedName>
        <fullName evidence="4">Multidrug efflux system CmeABC transcriptional regulator, TetR family</fullName>
    </submittedName>
</protein>
<dbReference type="PANTHER" id="PTHR43479">
    <property type="entry name" value="ACREF/ENVCD OPERON REPRESSOR-RELATED"/>
    <property type="match status" value="1"/>
</dbReference>
<dbReference type="Gene3D" id="1.10.357.10">
    <property type="entry name" value="Tetracycline Repressor, domain 2"/>
    <property type="match status" value="1"/>
</dbReference>
<feature type="DNA-binding region" description="H-T-H motif" evidence="2">
    <location>
        <begin position="31"/>
        <end position="50"/>
    </location>
</feature>
<dbReference type="RefSeq" id="WP_034968855.1">
    <property type="nucleotide sequence ID" value="NZ_CP012542.1"/>
</dbReference>
<proteinExistence type="predicted"/>
<evidence type="ECO:0000256" key="1">
    <source>
        <dbReference type="ARBA" id="ARBA00023125"/>
    </source>
</evidence>
<dbReference type="InterPro" id="IPR001647">
    <property type="entry name" value="HTH_TetR"/>
</dbReference>
<sequence length="202" mass="23449">MKISKKGQKRYETIMQVALELFLENGYEKTSLNDIVKKSGGSLSSIYKFFESKERLFATIIKGKFLEFKEQINDIALNQTDDIEKFLNEFGLAYIEIFFKPDGIKLTRIVMSETYKNKEVIKLFSELDAIKILQDFFEKQEVRSKIKLNDISGLAYKFCALIREPFFIKNIILGEELKQLSLKEKQNLVSQNVEIFLNGITG</sequence>
<keyword evidence="5" id="KW-1185">Reference proteome</keyword>
<gene>
    <name evidence="4" type="primary">cmeR</name>
    <name evidence="4" type="ORF">CMUC_0139</name>
</gene>
<dbReference type="Pfam" id="PF14246">
    <property type="entry name" value="TetR_C_7"/>
    <property type="match status" value="1"/>
</dbReference>
<dbReference type="PROSITE" id="PS50977">
    <property type="entry name" value="HTH_TETR_2"/>
    <property type="match status" value="1"/>
</dbReference>
<dbReference type="InterPro" id="IPR009057">
    <property type="entry name" value="Homeodomain-like_sf"/>
</dbReference>
<evidence type="ECO:0000313" key="4">
    <source>
        <dbReference type="EMBL" id="QCD43959.1"/>
    </source>
</evidence>
<dbReference type="InterPro" id="IPR039536">
    <property type="entry name" value="TetR_C_Proteobacteria"/>
</dbReference>
<feature type="domain" description="HTH tetR-type" evidence="3">
    <location>
        <begin position="8"/>
        <end position="68"/>
    </location>
</feature>
<dbReference type="AlphaFoldDB" id="A0A6G5QEE3"/>
<evidence type="ECO:0000256" key="2">
    <source>
        <dbReference type="PROSITE-ProRule" id="PRU00335"/>
    </source>
</evidence>
<organism evidence="4 5">
    <name type="scientific">Campylobacter mucosalis CCUG 21559</name>
    <dbReference type="NCBI Taxonomy" id="1032067"/>
    <lineage>
        <taxon>Bacteria</taxon>
        <taxon>Pseudomonadati</taxon>
        <taxon>Campylobacterota</taxon>
        <taxon>Epsilonproteobacteria</taxon>
        <taxon>Campylobacterales</taxon>
        <taxon>Campylobacteraceae</taxon>
        <taxon>Campylobacter</taxon>
    </lineage>
</organism>
<dbReference type="InterPro" id="IPR050624">
    <property type="entry name" value="HTH-type_Tx_Regulator"/>
</dbReference>
<evidence type="ECO:0000259" key="3">
    <source>
        <dbReference type="PROSITE" id="PS50977"/>
    </source>
</evidence>
<dbReference type="PRINTS" id="PR00455">
    <property type="entry name" value="HTHTETR"/>
</dbReference>
<reference evidence="4 5" key="1">
    <citation type="submission" date="2016-07" db="EMBL/GenBank/DDBJ databases">
        <title>Comparative genomics of the Campylobacter concisus group.</title>
        <authorList>
            <person name="Miller W.G."/>
            <person name="Yee E."/>
            <person name="Chapman M.H."/>
            <person name="Huynh S."/>
            <person name="Bono J.L."/>
            <person name="On S.L.W."/>
            <person name="StLeger J."/>
            <person name="Foster G."/>
            <person name="Parker C.T."/>
        </authorList>
    </citation>
    <scope>NUCLEOTIDE SEQUENCE [LARGE SCALE GENOMIC DNA]</scope>
    <source>
        <strain evidence="4 5">CCUG 21559</strain>
    </source>
</reference>
<dbReference type="Pfam" id="PF00440">
    <property type="entry name" value="TetR_N"/>
    <property type="match status" value="1"/>
</dbReference>
<dbReference type="GO" id="GO:0003677">
    <property type="term" value="F:DNA binding"/>
    <property type="evidence" value="ECO:0007669"/>
    <property type="project" value="UniProtKB-UniRule"/>
</dbReference>
<dbReference type="Proteomes" id="UP000503264">
    <property type="component" value="Chromosome"/>
</dbReference>
<name>A0A6G5QEE3_9BACT</name>
<dbReference type="PANTHER" id="PTHR43479:SF11">
    <property type="entry name" value="ACREF_ENVCD OPERON REPRESSOR-RELATED"/>
    <property type="match status" value="1"/>
</dbReference>
<dbReference type="SUPFAM" id="SSF46689">
    <property type="entry name" value="Homeodomain-like"/>
    <property type="match status" value="1"/>
</dbReference>
<dbReference type="Gene3D" id="1.10.10.60">
    <property type="entry name" value="Homeodomain-like"/>
    <property type="match status" value="1"/>
</dbReference>